<evidence type="ECO:0000313" key="1">
    <source>
        <dbReference type="EMBL" id="XBO43130.1"/>
    </source>
</evidence>
<proteinExistence type="predicted"/>
<sequence>MSTMHDLLLSALLAATGWLALRRRPEVVLAAVAAAGMLGADAWFDVATANSGDRLSSVLSAVLVELPLATTLVVVAARRVHQLAGASSSTLPVSRAGT</sequence>
<protein>
    <recommendedName>
        <fullName evidence="2">Lycopene cyclase domain-containing protein</fullName>
    </recommendedName>
</protein>
<dbReference type="AlphaFoldDB" id="A0AAU7JSI4"/>
<evidence type="ECO:0008006" key="2">
    <source>
        <dbReference type="Google" id="ProtNLM"/>
    </source>
</evidence>
<name>A0AAU7JSI4_9MICO</name>
<reference evidence="1" key="1">
    <citation type="submission" date="2024-05" db="EMBL/GenBank/DDBJ databases">
        <authorList>
            <person name="Kim S."/>
            <person name="Heo J."/>
            <person name="Choi H."/>
            <person name="Choi Y."/>
            <person name="Kwon S.-W."/>
            <person name="Kim Y."/>
        </authorList>
    </citation>
    <scope>NUCLEOTIDE SEQUENCE</scope>
    <source>
        <strain evidence="1">KACC 23699</strain>
    </source>
</reference>
<dbReference type="EMBL" id="CP157483">
    <property type="protein sequence ID" value="XBO43130.1"/>
    <property type="molecule type" value="Genomic_DNA"/>
</dbReference>
<organism evidence="1">
    <name type="scientific">Pedococcus sp. KACC 23699</name>
    <dbReference type="NCBI Taxonomy" id="3149228"/>
    <lineage>
        <taxon>Bacteria</taxon>
        <taxon>Bacillati</taxon>
        <taxon>Actinomycetota</taxon>
        <taxon>Actinomycetes</taxon>
        <taxon>Micrococcales</taxon>
        <taxon>Intrasporangiaceae</taxon>
        <taxon>Pedococcus</taxon>
    </lineage>
</organism>
<gene>
    <name evidence="1" type="ORF">ABEG17_16420</name>
</gene>
<accession>A0AAU7JSI4</accession>
<dbReference type="RefSeq" id="WP_406830559.1">
    <property type="nucleotide sequence ID" value="NZ_CP157483.1"/>
</dbReference>